<evidence type="ECO:0000313" key="3">
    <source>
        <dbReference type="EMBL" id="PYB75415.1"/>
    </source>
</evidence>
<dbReference type="EMBL" id="QJRY01000002">
    <property type="protein sequence ID" value="PYB75415.1"/>
    <property type="molecule type" value="Genomic_DNA"/>
</dbReference>
<feature type="transmembrane region" description="Helical" evidence="1">
    <location>
        <begin position="7"/>
        <end position="28"/>
    </location>
</feature>
<organism evidence="3 4">
    <name type="scientific">Rhizobium wuzhouense</name>
    <dbReference type="NCBI Taxonomy" id="1986026"/>
    <lineage>
        <taxon>Bacteria</taxon>
        <taxon>Pseudomonadati</taxon>
        <taxon>Pseudomonadota</taxon>
        <taxon>Alphaproteobacteria</taxon>
        <taxon>Hyphomicrobiales</taxon>
        <taxon>Rhizobiaceae</taxon>
        <taxon>Rhizobium/Agrobacterium group</taxon>
        <taxon>Rhizobium</taxon>
    </lineage>
</organism>
<dbReference type="GO" id="GO:0016787">
    <property type="term" value="F:hydrolase activity"/>
    <property type="evidence" value="ECO:0007669"/>
    <property type="project" value="UniProtKB-KW"/>
</dbReference>
<keyword evidence="1" id="KW-0812">Transmembrane</keyword>
<dbReference type="RefSeq" id="WP_110790798.1">
    <property type="nucleotide sequence ID" value="NZ_QJRY01000002.1"/>
</dbReference>
<name>A0ABX5NW75_9HYPH</name>
<evidence type="ECO:0000313" key="4">
    <source>
        <dbReference type="Proteomes" id="UP000247536"/>
    </source>
</evidence>
<dbReference type="InterPro" id="IPR001466">
    <property type="entry name" value="Beta-lactam-related"/>
</dbReference>
<sequence length="456" mass="49285">MRLLSKLVAALGALFAVLLIGVFAWLWLAPPDLLRVGTGYAAKIVCSNVFLAGRDADDVLADDVQAPGHPLLKLVGIDVDMDRRLVEARLAGVIAPSVAVYREGLGCASVPDGDIVAAQAIFAPVSEAEPAVDTMSWPQGERVEAADRRLAAILQDQALLGPSYRAVVVVKDRRIVGESYGAGFNAQTPLLGWSMTKSVNGVLAAKVAAEQNIDLDTDHLFSDWAGDDRARIRLSDLLAMQSGLEFNEDYGDVADVTRMLYLQPDMAAYMRSLPATAEHGTRFNYSSGESVLIARWWMSQFSDQKAALAYPRKALFDPIGMRSAVLEADARGTLVGSSYLYATARDWARFGLLLAQGGLWEGQAVVPAEFIARMMTRTSASDGAYGRAQAWRQGPGDDADTRFGLDTEVLWMLGHDGQSVAVIPSENLVVVRMGLTPSRGGYRPQRLLAAVREALR</sequence>
<proteinExistence type="predicted"/>
<keyword evidence="1" id="KW-0472">Membrane</keyword>
<dbReference type="SUPFAM" id="SSF56601">
    <property type="entry name" value="beta-lactamase/transpeptidase-like"/>
    <property type="match status" value="1"/>
</dbReference>
<comment type="caution">
    <text evidence="3">The sequence shown here is derived from an EMBL/GenBank/DDBJ whole genome shotgun (WGS) entry which is preliminary data.</text>
</comment>
<gene>
    <name evidence="3" type="ORF">DMY87_08215</name>
</gene>
<evidence type="ECO:0000256" key="1">
    <source>
        <dbReference type="SAM" id="Phobius"/>
    </source>
</evidence>
<keyword evidence="4" id="KW-1185">Reference proteome</keyword>
<feature type="domain" description="Beta-lactamase-related" evidence="2">
    <location>
        <begin position="166"/>
        <end position="433"/>
    </location>
</feature>
<accession>A0ABX5NW75</accession>
<reference evidence="3 4" key="1">
    <citation type="submission" date="2018-06" db="EMBL/GenBank/DDBJ databases">
        <title>Rhizobium wuzhouense sp. nov., isolated from roots of Oryza officinalis.</title>
        <authorList>
            <person name="Yuan T."/>
        </authorList>
    </citation>
    <scope>NUCLEOTIDE SEQUENCE [LARGE SCALE GENOMIC DNA]</scope>
    <source>
        <strain evidence="3 4">W44</strain>
    </source>
</reference>
<protein>
    <submittedName>
        <fullName evidence="3">6-aminohexanoate hydrolase</fullName>
    </submittedName>
</protein>
<keyword evidence="1" id="KW-1133">Transmembrane helix</keyword>
<dbReference type="Gene3D" id="3.40.710.10">
    <property type="entry name" value="DD-peptidase/beta-lactamase superfamily"/>
    <property type="match status" value="1"/>
</dbReference>
<dbReference type="InterPro" id="IPR012338">
    <property type="entry name" value="Beta-lactam/transpept-like"/>
</dbReference>
<dbReference type="Pfam" id="PF00144">
    <property type="entry name" value="Beta-lactamase"/>
    <property type="match status" value="1"/>
</dbReference>
<dbReference type="PANTHER" id="PTHR43283">
    <property type="entry name" value="BETA-LACTAMASE-RELATED"/>
    <property type="match status" value="1"/>
</dbReference>
<dbReference type="InterPro" id="IPR050789">
    <property type="entry name" value="Diverse_Enzym_Activities"/>
</dbReference>
<evidence type="ECO:0000259" key="2">
    <source>
        <dbReference type="Pfam" id="PF00144"/>
    </source>
</evidence>
<keyword evidence="3" id="KW-0378">Hydrolase</keyword>
<dbReference type="Proteomes" id="UP000247536">
    <property type="component" value="Unassembled WGS sequence"/>
</dbReference>
<dbReference type="PANTHER" id="PTHR43283:SF7">
    <property type="entry name" value="BETA-LACTAMASE-RELATED DOMAIN-CONTAINING PROTEIN"/>
    <property type="match status" value="1"/>
</dbReference>